<comment type="caution">
    <text evidence="7">The sequence shown here is derived from an EMBL/GenBank/DDBJ whole genome shotgun (WGS) entry which is preliminary data.</text>
</comment>
<evidence type="ECO:0000313" key="7">
    <source>
        <dbReference type="EMBL" id="CDO95184.1"/>
    </source>
</evidence>
<comment type="pathway">
    <text evidence="1 6">Cofactor biosynthesis; (R)-pantothenate biosynthesis; (R)-pantoate from 3-methyl-2-oxobutanoate: step 1/2.</text>
</comment>
<evidence type="ECO:0000256" key="5">
    <source>
        <dbReference type="ARBA" id="ARBA00049172"/>
    </source>
</evidence>
<gene>
    <name evidence="7" type="ORF">KLDO_g3431</name>
</gene>
<sequence>MIRIIGRRCYSLHNAPVAAAAAKAAQQLTVRDIMAKYHNGSPISMVTAYDYITARWAQEADSDMILVGDSVAMCSLGYESTTQLSLAEFQYHVGAVCRASGSAFVVADMPFGSFEKSIPDGIDNAFQLMHLNPRVQAVKVECGLSEDDYSLEYIRELLRRGIQVVGHIGLTPQRVHSLGGYRVQGNKQSSDAVALYNVSQTLQRLGCFSIVLECIPHKISSVITDKLHIPTIGIGAGPGTSGQVLVQSDILGMLPVHKPKFVKAYADLRTSAVSALSQYVQEVHAKSFPQTGQHTFKVNDEVYDDFISHITTK</sequence>
<dbReference type="AlphaFoldDB" id="A0A0A8L8F7"/>
<dbReference type="GO" id="GO:0000287">
    <property type="term" value="F:magnesium ion binding"/>
    <property type="evidence" value="ECO:0007669"/>
    <property type="project" value="TreeGrafter"/>
</dbReference>
<dbReference type="InterPro" id="IPR015813">
    <property type="entry name" value="Pyrv/PenolPyrv_kinase-like_dom"/>
</dbReference>
<dbReference type="Gene3D" id="3.20.20.60">
    <property type="entry name" value="Phosphoenolpyruvate-binding domains"/>
    <property type="match status" value="1"/>
</dbReference>
<dbReference type="InterPro" id="IPR040442">
    <property type="entry name" value="Pyrv_kinase-like_dom_sf"/>
</dbReference>
<accession>A0A0A8L8F7</accession>
<dbReference type="FunFam" id="3.20.20.60:FF:000003">
    <property type="entry name" value="3-methyl-2-oxobutanoate hydroxymethyltransferase"/>
    <property type="match status" value="1"/>
</dbReference>
<dbReference type="PIRSF" id="PIRSF000388">
    <property type="entry name" value="Pantoate_hydroxy_MeTrfase"/>
    <property type="match status" value="1"/>
</dbReference>
<keyword evidence="8" id="KW-1185">Reference proteome</keyword>
<dbReference type="InterPro" id="IPR003700">
    <property type="entry name" value="Pantoate_hydroxy_MeTrfase"/>
</dbReference>
<evidence type="ECO:0000256" key="2">
    <source>
        <dbReference type="ARBA" id="ARBA00008676"/>
    </source>
</evidence>
<dbReference type="OrthoDB" id="425211at2759"/>
<evidence type="ECO:0000256" key="1">
    <source>
        <dbReference type="ARBA" id="ARBA00005033"/>
    </source>
</evidence>
<reference evidence="7 8" key="1">
    <citation type="submission" date="2014-03" db="EMBL/GenBank/DDBJ databases">
        <title>The genome of Kluyveromyces dobzhanskii.</title>
        <authorList>
            <person name="Nystedt B."/>
            <person name="Astrom S."/>
        </authorList>
    </citation>
    <scope>NUCLEOTIDE SEQUENCE [LARGE SCALE GENOMIC DNA]</scope>
    <source>
        <strain evidence="7 8">CBS 2104</strain>
    </source>
</reference>
<evidence type="ECO:0000256" key="6">
    <source>
        <dbReference type="RuleBase" id="RU362100"/>
    </source>
</evidence>
<dbReference type="EC" id="2.1.2.11" evidence="3 6"/>
<dbReference type="EMBL" id="CCBQ010000043">
    <property type="protein sequence ID" value="CDO95184.1"/>
    <property type="molecule type" value="Genomic_DNA"/>
</dbReference>
<dbReference type="GO" id="GO:0003864">
    <property type="term" value="F:3-methyl-2-oxobutanoate hydroxymethyltransferase activity"/>
    <property type="evidence" value="ECO:0007669"/>
    <property type="project" value="UniProtKB-EC"/>
</dbReference>
<dbReference type="UniPathway" id="UPA00028">
    <property type="reaction ID" value="UER00003"/>
</dbReference>
<comment type="function">
    <text evidence="6">Catalyzes the reversible reaction in which hydroxymethyl group from 5,10-methylenetetrahydrofolate is transferred onto alpha-ketoisovalerate to form ketopantoate.</text>
</comment>
<dbReference type="HAMAP" id="MF_00156">
    <property type="entry name" value="PanB"/>
    <property type="match status" value="1"/>
</dbReference>
<dbReference type="GO" id="GO:0005739">
    <property type="term" value="C:mitochondrion"/>
    <property type="evidence" value="ECO:0007669"/>
    <property type="project" value="TreeGrafter"/>
</dbReference>
<protein>
    <recommendedName>
        <fullName evidence="3 6">3-methyl-2-oxobutanoate hydroxymethyltransferase</fullName>
        <ecNumber evidence="3 6">2.1.2.11</ecNumber>
    </recommendedName>
</protein>
<comment type="similarity">
    <text evidence="2 6">Belongs to the PanB family.</text>
</comment>
<name>A0A0A8L8F7_9SACH</name>
<dbReference type="NCBIfam" id="TIGR00222">
    <property type="entry name" value="panB"/>
    <property type="match status" value="1"/>
</dbReference>
<keyword evidence="6" id="KW-0566">Pantothenate biosynthesis</keyword>
<dbReference type="GO" id="GO:0015940">
    <property type="term" value="P:pantothenate biosynthetic process"/>
    <property type="evidence" value="ECO:0007669"/>
    <property type="project" value="UniProtKB-UniPathway"/>
</dbReference>
<dbReference type="CDD" id="cd06557">
    <property type="entry name" value="KPHMT-like"/>
    <property type="match status" value="1"/>
</dbReference>
<evidence type="ECO:0000256" key="4">
    <source>
        <dbReference type="ARBA" id="ARBA00022679"/>
    </source>
</evidence>
<evidence type="ECO:0000313" key="8">
    <source>
        <dbReference type="Proteomes" id="UP000031516"/>
    </source>
</evidence>
<dbReference type="PANTHER" id="PTHR20881:SF0">
    <property type="entry name" value="3-METHYL-2-OXOBUTANOATE HYDROXYMETHYLTRANSFERASE"/>
    <property type="match status" value="1"/>
</dbReference>
<dbReference type="Proteomes" id="UP000031516">
    <property type="component" value="Unassembled WGS sequence"/>
</dbReference>
<dbReference type="SUPFAM" id="SSF51621">
    <property type="entry name" value="Phosphoenolpyruvate/pyruvate domain"/>
    <property type="match status" value="1"/>
</dbReference>
<comment type="catalytic activity">
    <reaction evidence="5 6">
        <text>(6R)-5,10-methylene-5,6,7,8-tetrahydrofolate + 3-methyl-2-oxobutanoate + H2O = 2-dehydropantoate + (6S)-5,6,7,8-tetrahydrofolate</text>
        <dbReference type="Rhea" id="RHEA:11824"/>
        <dbReference type="ChEBI" id="CHEBI:11561"/>
        <dbReference type="ChEBI" id="CHEBI:11851"/>
        <dbReference type="ChEBI" id="CHEBI:15377"/>
        <dbReference type="ChEBI" id="CHEBI:15636"/>
        <dbReference type="ChEBI" id="CHEBI:57453"/>
        <dbReference type="EC" id="2.1.2.11"/>
    </reaction>
</comment>
<dbReference type="Pfam" id="PF02548">
    <property type="entry name" value="Pantoate_transf"/>
    <property type="match status" value="1"/>
</dbReference>
<dbReference type="NCBIfam" id="NF001452">
    <property type="entry name" value="PRK00311.1"/>
    <property type="match status" value="1"/>
</dbReference>
<keyword evidence="4 6" id="KW-0808">Transferase</keyword>
<proteinExistence type="inferred from homology"/>
<evidence type="ECO:0000256" key="3">
    <source>
        <dbReference type="ARBA" id="ARBA00012618"/>
    </source>
</evidence>
<organism evidence="7 8">
    <name type="scientific">Kluyveromyces dobzhanskii CBS 2104</name>
    <dbReference type="NCBI Taxonomy" id="1427455"/>
    <lineage>
        <taxon>Eukaryota</taxon>
        <taxon>Fungi</taxon>
        <taxon>Dikarya</taxon>
        <taxon>Ascomycota</taxon>
        <taxon>Saccharomycotina</taxon>
        <taxon>Saccharomycetes</taxon>
        <taxon>Saccharomycetales</taxon>
        <taxon>Saccharomycetaceae</taxon>
        <taxon>Kluyveromyces</taxon>
    </lineage>
</organism>
<dbReference type="PANTHER" id="PTHR20881">
    <property type="entry name" value="3-METHYL-2-OXOBUTANOATE HYDROXYMETHYLTRANSFERASE"/>
    <property type="match status" value="1"/>
</dbReference>